<reference evidence="1 2" key="1">
    <citation type="journal article" date="2020" name="Microb. Genom.">
        <title>Genetic diversity of clinical and environmental Mucorales isolates obtained from an investigation of mucormycosis cases among solid organ transplant recipients.</title>
        <authorList>
            <person name="Nguyen M.H."/>
            <person name="Kaul D."/>
            <person name="Muto C."/>
            <person name="Cheng S.J."/>
            <person name="Richter R.A."/>
            <person name="Bruno V.M."/>
            <person name="Liu G."/>
            <person name="Beyhan S."/>
            <person name="Sundermann A.J."/>
            <person name="Mounaud S."/>
            <person name="Pasculle A.W."/>
            <person name="Nierman W.C."/>
            <person name="Driscoll E."/>
            <person name="Cumbie R."/>
            <person name="Clancy C.J."/>
            <person name="Dupont C.L."/>
        </authorList>
    </citation>
    <scope>NUCLEOTIDE SEQUENCE [LARGE SCALE GENOMIC DNA]</scope>
    <source>
        <strain evidence="1 2">GL24</strain>
    </source>
</reference>
<accession>A0A9P6XNN1</accession>
<proteinExistence type="predicted"/>
<dbReference type="AlphaFoldDB" id="A0A9P6XNN1"/>
<evidence type="ECO:0000313" key="2">
    <source>
        <dbReference type="Proteomes" id="UP000740926"/>
    </source>
</evidence>
<protein>
    <submittedName>
        <fullName evidence="1">Uncharacterized protein</fullName>
    </submittedName>
</protein>
<evidence type="ECO:0000313" key="1">
    <source>
        <dbReference type="EMBL" id="KAG1529553.1"/>
    </source>
</evidence>
<keyword evidence="2" id="KW-1185">Reference proteome</keyword>
<dbReference type="EMBL" id="JAANIU010014773">
    <property type="protein sequence ID" value="KAG1529553.1"/>
    <property type="molecule type" value="Genomic_DNA"/>
</dbReference>
<comment type="caution">
    <text evidence="1">The sequence shown here is derived from an EMBL/GenBank/DDBJ whole genome shotgun (WGS) entry which is preliminary data.</text>
</comment>
<organism evidence="1 2">
    <name type="scientific">Rhizopus delemar</name>
    <dbReference type="NCBI Taxonomy" id="936053"/>
    <lineage>
        <taxon>Eukaryota</taxon>
        <taxon>Fungi</taxon>
        <taxon>Fungi incertae sedis</taxon>
        <taxon>Mucoromycota</taxon>
        <taxon>Mucoromycotina</taxon>
        <taxon>Mucoromycetes</taxon>
        <taxon>Mucorales</taxon>
        <taxon>Mucorineae</taxon>
        <taxon>Rhizopodaceae</taxon>
        <taxon>Rhizopus</taxon>
    </lineage>
</organism>
<gene>
    <name evidence="1" type="ORF">G6F50_017919</name>
</gene>
<sequence>MPVNSTLVPANPTSAEASLNCLRPAGPSFSTSNLPYESATFQASRISPTTPKRTSKLTCGAVYCAARFLTSALTCSSLISIFAIAPGCPFRTAAIASLSQKTAHSKTFLPRALRSPVATRAPLRSLSS</sequence>
<dbReference type="Proteomes" id="UP000740926">
    <property type="component" value="Unassembled WGS sequence"/>
</dbReference>
<name>A0A9P6XNN1_9FUNG</name>